<sequence length="136" mass="15925">MKTWYGAAGVCVNDRNEILMVKQGATNEEKRWSVPSGEKEAGETFEECCVREMQEETGYEVKVVRFLFSKKRTLESNLIEVHYFEVEVCGGEVKIQDPDQLIHEVDWKTEREVDMLDLTYPDDREKIIELMTKKQI</sequence>
<evidence type="ECO:0000313" key="5">
    <source>
        <dbReference type="EMBL" id="SES65767.1"/>
    </source>
</evidence>
<name>A0A1H9YAD9_9BACI</name>
<dbReference type="EMBL" id="FOHE01000001">
    <property type="protein sequence ID" value="SES65767.1"/>
    <property type="molecule type" value="Genomic_DNA"/>
</dbReference>
<dbReference type="AlphaFoldDB" id="A0A1H9YAD9"/>
<protein>
    <submittedName>
        <fullName evidence="5">ADP-ribose pyrophosphatase YjhB, NUDIX family</fullName>
    </submittedName>
</protein>
<dbReference type="InterPro" id="IPR020476">
    <property type="entry name" value="Nudix_hydrolase"/>
</dbReference>
<dbReference type="OrthoDB" id="9804563at2"/>
<dbReference type="STRING" id="930131.SAMN05216389_101279"/>
<dbReference type="InterPro" id="IPR015797">
    <property type="entry name" value="NUDIX_hydrolase-like_dom_sf"/>
</dbReference>
<proteinExistence type="inferred from homology"/>
<evidence type="ECO:0000256" key="2">
    <source>
        <dbReference type="ARBA" id="ARBA00022801"/>
    </source>
</evidence>
<dbReference type="Gene3D" id="3.90.79.10">
    <property type="entry name" value="Nucleoside Triphosphate Pyrophosphohydrolase"/>
    <property type="match status" value="1"/>
</dbReference>
<evidence type="ECO:0000313" key="6">
    <source>
        <dbReference type="Proteomes" id="UP000198618"/>
    </source>
</evidence>
<reference evidence="5 6" key="1">
    <citation type="submission" date="2016-10" db="EMBL/GenBank/DDBJ databases">
        <authorList>
            <person name="de Groot N.N."/>
        </authorList>
    </citation>
    <scope>NUCLEOTIDE SEQUENCE [LARGE SCALE GENOMIC DNA]</scope>
    <source>
        <strain evidence="5 6">IBRC-M 10780</strain>
    </source>
</reference>
<organism evidence="5 6">
    <name type="scientific">Oceanobacillus limi</name>
    <dbReference type="NCBI Taxonomy" id="930131"/>
    <lineage>
        <taxon>Bacteria</taxon>
        <taxon>Bacillati</taxon>
        <taxon>Bacillota</taxon>
        <taxon>Bacilli</taxon>
        <taxon>Bacillales</taxon>
        <taxon>Bacillaceae</taxon>
        <taxon>Oceanobacillus</taxon>
    </lineage>
</organism>
<keyword evidence="6" id="KW-1185">Reference proteome</keyword>
<dbReference type="Proteomes" id="UP000198618">
    <property type="component" value="Unassembled WGS sequence"/>
</dbReference>
<dbReference type="PROSITE" id="PS51462">
    <property type="entry name" value="NUDIX"/>
    <property type="match status" value="1"/>
</dbReference>
<dbReference type="PANTHER" id="PTHR43046:SF2">
    <property type="entry name" value="8-OXO-DGTP DIPHOSPHATASE-RELATED"/>
    <property type="match status" value="1"/>
</dbReference>
<dbReference type="Pfam" id="PF00293">
    <property type="entry name" value="NUDIX"/>
    <property type="match status" value="1"/>
</dbReference>
<dbReference type="InterPro" id="IPR000086">
    <property type="entry name" value="NUDIX_hydrolase_dom"/>
</dbReference>
<dbReference type="InterPro" id="IPR020084">
    <property type="entry name" value="NUDIX_hydrolase_CS"/>
</dbReference>
<dbReference type="SUPFAM" id="SSF55811">
    <property type="entry name" value="Nudix"/>
    <property type="match status" value="1"/>
</dbReference>
<evidence type="ECO:0000256" key="1">
    <source>
        <dbReference type="ARBA" id="ARBA00001946"/>
    </source>
</evidence>
<accession>A0A1H9YAD9</accession>
<feature type="domain" description="Nudix hydrolase" evidence="4">
    <location>
        <begin position="3"/>
        <end position="135"/>
    </location>
</feature>
<dbReference type="PRINTS" id="PR00502">
    <property type="entry name" value="NUDIXFAMILY"/>
</dbReference>
<evidence type="ECO:0000256" key="3">
    <source>
        <dbReference type="RuleBase" id="RU003476"/>
    </source>
</evidence>
<dbReference type="PROSITE" id="PS00893">
    <property type="entry name" value="NUDIX_BOX"/>
    <property type="match status" value="1"/>
</dbReference>
<dbReference type="GO" id="GO:0016787">
    <property type="term" value="F:hydrolase activity"/>
    <property type="evidence" value="ECO:0007669"/>
    <property type="project" value="UniProtKB-KW"/>
</dbReference>
<comment type="cofactor">
    <cofactor evidence="1">
        <name>Mg(2+)</name>
        <dbReference type="ChEBI" id="CHEBI:18420"/>
    </cofactor>
</comment>
<dbReference type="PANTHER" id="PTHR43046">
    <property type="entry name" value="GDP-MANNOSE MANNOSYL HYDROLASE"/>
    <property type="match status" value="1"/>
</dbReference>
<evidence type="ECO:0000259" key="4">
    <source>
        <dbReference type="PROSITE" id="PS51462"/>
    </source>
</evidence>
<keyword evidence="2 3" id="KW-0378">Hydrolase</keyword>
<comment type="similarity">
    <text evidence="3">Belongs to the Nudix hydrolase family.</text>
</comment>
<gene>
    <name evidence="5" type="ORF">SAMN05216389_101279</name>
</gene>
<dbReference type="RefSeq" id="WP_090866052.1">
    <property type="nucleotide sequence ID" value="NZ_FOHE01000001.1"/>
</dbReference>
<dbReference type="CDD" id="cd02883">
    <property type="entry name" value="NUDIX_Hydrolase"/>
    <property type="match status" value="1"/>
</dbReference>